<organism evidence="2 3">
    <name type="scientific">Anaeromicropila herbilytica</name>
    <dbReference type="NCBI Taxonomy" id="2785025"/>
    <lineage>
        <taxon>Bacteria</taxon>
        <taxon>Bacillati</taxon>
        <taxon>Bacillota</taxon>
        <taxon>Clostridia</taxon>
        <taxon>Lachnospirales</taxon>
        <taxon>Lachnospiraceae</taxon>
        <taxon>Anaeromicropila</taxon>
    </lineage>
</organism>
<dbReference type="InterPro" id="IPR002509">
    <property type="entry name" value="NODB_dom"/>
</dbReference>
<dbReference type="PANTHER" id="PTHR10587:SF125">
    <property type="entry name" value="POLYSACCHARIDE DEACETYLASE YHEN-RELATED"/>
    <property type="match status" value="1"/>
</dbReference>
<evidence type="ECO:0000313" key="2">
    <source>
        <dbReference type="EMBL" id="BCN30138.1"/>
    </source>
</evidence>
<dbReference type="InterPro" id="IPR011330">
    <property type="entry name" value="Glyco_hydro/deAcase_b/a-brl"/>
</dbReference>
<protein>
    <recommendedName>
        <fullName evidence="1">NodB homology domain-containing protein</fullName>
    </recommendedName>
</protein>
<dbReference type="KEGG" id="ahb:bsdtb5_14330"/>
<dbReference type="SUPFAM" id="SSF88713">
    <property type="entry name" value="Glycoside hydrolase/deacetylase"/>
    <property type="match status" value="1"/>
</dbReference>
<gene>
    <name evidence="2" type="ORF">bsdtb5_14330</name>
</gene>
<sequence length="306" mass="35007">MKYKSLFNVIFIAFALLVIGASYRHNEMVQSNEKEKLDQLASNENAEIVTAMNNNTNEESGIGIIPGSSNSLENNTDNMPEYAKKYPDMYVTSAIADNLEDGKKIAYLTFDDGPSYVTKEILDTLDQNDIKATFFILGSTMTEEGEEYLKRMVEEGHAVGIHTFSHRNNIYDSVDSYLDDFYKAFEQIYDITGVKPTIFRFPYGSINSYNKKIKYELISEMERRGFTYYDWNVCANDSIGNPTEHSILSNVLKGLKKYCKPVILLHDASINEKTAKILPRIIDKIKEAGFEFDTVDKRTPCQFFYK</sequence>
<name>A0A7R7IBY4_9FIRM</name>
<feature type="domain" description="NodB homology" evidence="1">
    <location>
        <begin position="104"/>
        <end position="293"/>
    </location>
</feature>
<dbReference type="PROSITE" id="PS51677">
    <property type="entry name" value="NODB"/>
    <property type="match status" value="1"/>
</dbReference>
<evidence type="ECO:0000313" key="3">
    <source>
        <dbReference type="Proteomes" id="UP000595897"/>
    </source>
</evidence>
<keyword evidence="3" id="KW-1185">Reference proteome</keyword>
<dbReference type="AlphaFoldDB" id="A0A7R7IBY4"/>
<dbReference type="EMBL" id="AP024169">
    <property type="protein sequence ID" value="BCN30138.1"/>
    <property type="molecule type" value="Genomic_DNA"/>
</dbReference>
<accession>A0A7R7IBY4</accession>
<dbReference type="Gene3D" id="3.20.20.370">
    <property type="entry name" value="Glycoside hydrolase/deacetylase"/>
    <property type="match status" value="1"/>
</dbReference>
<dbReference type="Pfam" id="PF01522">
    <property type="entry name" value="Polysacc_deac_1"/>
    <property type="match status" value="1"/>
</dbReference>
<dbReference type="GO" id="GO:0005975">
    <property type="term" value="P:carbohydrate metabolic process"/>
    <property type="evidence" value="ECO:0007669"/>
    <property type="project" value="InterPro"/>
</dbReference>
<dbReference type="CDD" id="cd10944">
    <property type="entry name" value="CE4_SmPgdA_like"/>
    <property type="match status" value="1"/>
</dbReference>
<dbReference type="Proteomes" id="UP000595897">
    <property type="component" value="Chromosome"/>
</dbReference>
<reference evidence="2 3" key="1">
    <citation type="submission" date="2020-11" db="EMBL/GenBank/DDBJ databases">
        <title>Draft genome sequencing of a Lachnospiraceae strain isolated from anoxic soil subjected to BSD treatment.</title>
        <authorList>
            <person name="Uek A."/>
            <person name="Tonouchi A."/>
        </authorList>
    </citation>
    <scope>NUCLEOTIDE SEQUENCE [LARGE SCALE GENOMIC DNA]</scope>
    <source>
        <strain evidence="2 3">TB5</strain>
    </source>
</reference>
<evidence type="ECO:0000259" key="1">
    <source>
        <dbReference type="PROSITE" id="PS51677"/>
    </source>
</evidence>
<dbReference type="RefSeq" id="WP_271715383.1">
    <property type="nucleotide sequence ID" value="NZ_AP024169.1"/>
</dbReference>
<dbReference type="PANTHER" id="PTHR10587">
    <property type="entry name" value="GLYCOSYL TRANSFERASE-RELATED"/>
    <property type="match status" value="1"/>
</dbReference>
<proteinExistence type="predicted"/>
<dbReference type="InterPro" id="IPR050248">
    <property type="entry name" value="Polysacc_deacetylase_ArnD"/>
</dbReference>
<dbReference type="GO" id="GO:0016810">
    <property type="term" value="F:hydrolase activity, acting on carbon-nitrogen (but not peptide) bonds"/>
    <property type="evidence" value="ECO:0007669"/>
    <property type="project" value="InterPro"/>
</dbReference>